<protein>
    <submittedName>
        <fullName evidence="1">Uncharacterized protein</fullName>
    </submittedName>
</protein>
<accession>A0AAV5F333</accession>
<reference evidence="1" key="2">
    <citation type="submission" date="2021-12" db="EMBL/GenBank/DDBJ databases">
        <title>Resequencing data analysis of finger millet.</title>
        <authorList>
            <person name="Hatakeyama M."/>
            <person name="Aluri S."/>
            <person name="Balachadran M.T."/>
            <person name="Sivarajan S.R."/>
            <person name="Poveda L."/>
            <person name="Shimizu-Inatsugi R."/>
            <person name="Schlapbach R."/>
            <person name="Sreeman S.M."/>
            <person name="Shimizu K.K."/>
        </authorList>
    </citation>
    <scope>NUCLEOTIDE SEQUENCE</scope>
</reference>
<evidence type="ECO:0000313" key="2">
    <source>
        <dbReference type="Proteomes" id="UP001054889"/>
    </source>
</evidence>
<reference evidence="1" key="1">
    <citation type="journal article" date="2018" name="DNA Res.">
        <title>Multiple hybrid de novo genome assembly of finger millet, an orphan allotetraploid crop.</title>
        <authorList>
            <person name="Hatakeyama M."/>
            <person name="Aluri S."/>
            <person name="Balachadran M.T."/>
            <person name="Sivarajan S.R."/>
            <person name="Patrignani A."/>
            <person name="Gruter S."/>
            <person name="Poveda L."/>
            <person name="Shimizu-Inatsugi R."/>
            <person name="Baeten J."/>
            <person name="Francoijs K.J."/>
            <person name="Nataraja K.N."/>
            <person name="Reddy Y.A.N."/>
            <person name="Phadnis S."/>
            <person name="Ravikumar R.L."/>
            <person name="Schlapbach R."/>
            <person name="Sreeman S.M."/>
            <person name="Shimizu K.K."/>
        </authorList>
    </citation>
    <scope>NUCLEOTIDE SEQUENCE</scope>
</reference>
<proteinExistence type="predicted"/>
<evidence type="ECO:0000313" key="1">
    <source>
        <dbReference type="EMBL" id="GJN28885.1"/>
    </source>
</evidence>
<dbReference type="EMBL" id="BQKI01000081">
    <property type="protein sequence ID" value="GJN28885.1"/>
    <property type="molecule type" value="Genomic_DNA"/>
</dbReference>
<organism evidence="1 2">
    <name type="scientific">Eleusine coracana subsp. coracana</name>
    <dbReference type="NCBI Taxonomy" id="191504"/>
    <lineage>
        <taxon>Eukaryota</taxon>
        <taxon>Viridiplantae</taxon>
        <taxon>Streptophyta</taxon>
        <taxon>Embryophyta</taxon>
        <taxon>Tracheophyta</taxon>
        <taxon>Spermatophyta</taxon>
        <taxon>Magnoliopsida</taxon>
        <taxon>Liliopsida</taxon>
        <taxon>Poales</taxon>
        <taxon>Poaceae</taxon>
        <taxon>PACMAD clade</taxon>
        <taxon>Chloridoideae</taxon>
        <taxon>Cynodonteae</taxon>
        <taxon>Eleusininae</taxon>
        <taxon>Eleusine</taxon>
    </lineage>
</organism>
<comment type="caution">
    <text evidence="1">The sequence shown here is derived from an EMBL/GenBank/DDBJ whole genome shotgun (WGS) entry which is preliminary data.</text>
</comment>
<gene>
    <name evidence="1" type="primary">gb17057</name>
    <name evidence="1" type="ORF">PR202_gb17057</name>
</gene>
<dbReference type="AlphaFoldDB" id="A0AAV5F333"/>
<keyword evidence="2" id="KW-1185">Reference proteome</keyword>
<name>A0AAV5F333_ELECO</name>
<sequence>MSRPEKKTRHRPGGGAGASVLLLESSLHRLARALTLVCGAVAFTPTSRSFRPPALHSLARSSLTRPLAASSLIRPPPHSLT</sequence>
<dbReference type="Proteomes" id="UP001054889">
    <property type="component" value="Unassembled WGS sequence"/>
</dbReference>